<feature type="chain" id="PRO_5025557546" evidence="1">
    <location>
        <begin position="20"/>
        <end position="176"/>
    </location>
</feature>
<organism evidence="3 4">
    <name type="scientific">Rugamonas aquatica</name>
    <dbReference type="NCBI Taxonomy" id="2743357"/>
    <lineage>
        <taxon>Bacteria</taxon>
        <taxon>Pseudomonadati</taxon>
        <taxon>Pseudomonadota</taxon>
        <taxon>Betaproteobacteria</taxon>
        <taxon>Burkholderiales</taxon>
        <taxon>Oxalobacteraceae</taxon>
        <taxon>Telluria group</taxon>
        <taxon>Rugamonas</taxon>
    </lineage>
</organism>
<dbReference type="Pfam" id="PF01464">
    <property type="entry name" value="SLT"/>
    <property type="match status" value="1"/>
</dbReference>
<dbReference type="EMBL" id="WHUG01000009">
    <property type="protein sequence ID" value="MQA40602.1"/>
    <property type="molecule type" value="Genomic_DNA"/>
</dbReference>
<dbReference type="InterPro" id="IPR008258">
    <property type="entry name" value="Transglycosylase_SLT_dom_1"/>
</dbReference>
<evidence type="ECO:0000313" key="3">
    <source>
        <dbReference type="EMBL" id="MQA40602.1"/>
    </source>
</evidence>
<dbReference type="Proteomes" id="UP000440498">
    <property type="component" value="Unassembled WGS sequence"/>
</dbReference>
<evidence type="ECO:0000259" key="2">
    <source>
        <dbReference type="Pfam" id="PF01464"/>
    </source>
</evidence>
<sequence>MLRYLVIVLLLLRAGSACACWDRAGHQHGIAPLLLYAVAQAESGANPRLVHHNDGPGAGTRDIGAMQINSGNLPALRGRGINEARLLDLCTNVDVGAGILAERIQRFGLSWEAVGAYNASCVRLTGDACRRARSAYAWRVYRQLQRLRRGSAVQLAAYAGSQPATVAGPLLQVSLP</sequence>
<accession>A0A6A7N6U5</accession>
<name>A0A6A7N6U5_9BURK</name>
<feature type="signal peptide" evidence="1">
    <location>
        <begin position="1"/>
        <end position="19"/>
    </location>
</feature>
<protein>
    <submittedName>
        <fullName evidence="3">Transglycosylase SLT domain-containing protein</fullName>
    </submittedName>
</protein>
<proteinExistence type="predicted"/>
<dbReference type="SUPFAM" id="SSF53955">
    <property type="entry name" value="Lysozyme-like"/>
    <property type="match status" value="1"/>
</dbReference>
<dbReference type="InterPro" id="IPR023346">
    <property type="entry name" value="Lysozyme-like_dom_sf"/>
</dbReference>
<dbReference type="RefSeq" id="WP_152839899.1">
    <property type="nucleotide sequence ID" value="NZ_WHUG01000009.1"/>
</dbReference>
<keyword evidence="4" id="KW-1185">Reference proteome</keyword>
<gene>
    <name evidence="3" type="ORF">GEV02_20835</name>
</gene>
<dbReference type="CDD" id="cd13400">
    <property type="entry name" value="LT_IagB-like"/>
    <property type="match status" value="1"/>
</dbReference>
<dbReference type="AlphaFoldDB" id="A0A6A7N6U5"/>
<comment type="caution">
    <text evidence="3">The sequence shown here is derived from an EMBL/GenBank/DDBJ whole genome shotgun (WGS) entry which is preliminary data.</text>
</comment>
<keyword evidence="1" id="KW-0732">Signal</keyword>
<evidence type="ECO:0000256" key="1">
    <source>
        <dbReference type="SAM" id="SignalP"/>
    </source>
</evidence>
<feature type="domain" description="Transglycosylase SLT" evidence="2">
    <location>
        <begin position="20"/>
        <end position="120"/>
    </location>
</feature>
<reference evidence="3 4" key="1">
    <citation type="submission" date="2019-10" db="EMBL/GenBank/DDBJ databases">
        <title>Two novel species isolated from a subtropical stream in China.</title>
        <authorList>
            <person name="Lu H."/>
        </authorList>
    </citation>
    <scope>NUCLEOTIDE SEQUENCE [LARGE SCALE GENOMIC DNA]</scope>
    <source>
        <strain evidence="3 4">FT29W</strain>
    </source>
</reference>
<evidence type="ECO:0000313" key="4">
    <source>
        <dbReference type="Proteomes" id="UP000440498"/>
    </source>
</evidence>
<dbReference type="Gene3D" id="1.10.530.10">
    <property type="match status" value="1"/>
</dbReference>